<dbReference type="PANTHER" id="PTHR43252:SF2">
    <property type="entry name" value="TRANSCRIPTION REGULATOR, PADR-LIKE FAMILY"/>
    <property type="match status" value="1"/>
</dbReference>
<dbReference type="Proteomes" id="UP000466931">
    <property type="component" value="Chromosome"/>
</dbReference>
<gene>
    <name evidence="1" type="ORF">MCNF_09300</name>
</gene>
<name>A0A7I7XSW5_9MYCO</name>
<dbReference type="Gene3D" id="1.10.10.10">
    <property type="entry name" value="Winged helix-like DNA-binding domain superfamily/Winged helix DNA-binding domain"/>
    <property type="match status" value="1"/>
</dbReference>
<organism evidence="1 2">
    <name type="scientific">Mycolicibacterium confluentis</name>
    <dbReference type="NCBI Taxonomy" id="28047"/>
    <lineage>
        <taxon>Bacteria</taxon>
        <taxon>Bacillati</taxon>
        <taxon>Actinomycetota</taxon>
        <taxon>Actinomycetes</taxon>
        <taxon>Mycobacteriales</taxon>
        <taxon>Mycobacteriaceae</taxon>
        <taxon>Mycolicibacterium</taxon>
    </lineage>
</organism>
<dbReference type="RefSeq" id="WP_234813100.1">
    <property type="nucleotide sequence ID" value="NZ_AP022612.1"/>
</dbReference>
<dbReference type="InterPro" id="IPR036390">
    <property type="entry name" value="WH_DNA-bd_sf"/>
</dbReference>
<keyword evidence="2" id="KW-1185">Reference proteome</keyword>
<dbReference type="AlphaFoldDB" id="A0A7I7XSW5"/>
<sequence>MSYLLTPLGVSVLALLRERPMHGYEMFQTLTTRRDARIVKVRPGSLYHVVARLAEENLIRSTVTGRDGNRPERTIFEITQSGIDALTSGVRDLVATPVNEFPRFVAGLAELDNLDRDSAVAAVRSRVAALEAELADMVTGRESGATPAMYLTVLDYLTATTRTKLDWLRDFADTLESGGVGWRDAASRADEVVL</sequence>
<dbReference type="InterPro" id="IPR005149">
    <property type="entry name" value="Tscrpt_reg_PadR_N"/>
</dbReference>
<proteinExistence type="predicted"/>
<dbReference type="PANTHER" id="PTHR43252">
    <property type="entry name" value="TRANSCRIPTIONAL REGULATOR YQJI"/>
    <property type="match status" value="1"/>
</dbReference>
<dbReference type="EMBL" id="AP022612">
    <property type="protein sequence ID" value="BBZ32325.1"/>
    <property type="molecule type" value="Genomic_DNA"/>
</dbReference>
<dbReference type="SUPFAM" id="SSF46785">
    <property type="entry name" value="Winged helix' DNA-binding domain"/>
    <property type="match status" value="1"/>
</dbReference>
<reference evidence="1" key="2">
    <citation type="submission" date="2020-02" db="EMBL/GenBank/DDBJ databases">
        <authorList>
            <person name="Matsumoto Y."/>
            <person name="Motooka D."/>
            <person name="Nakamura S."/>
        </authorList>
    </citation>
    <scope>NUCLEOTIDE SEQUENCE</scope>
    <source>
        <strain evidence="1">JCM 13671</strain>
    </source>
</reference>
<protein>
    <submittedName>
        <fullName evidence="1">PadR family transcriptional regulator</fullName>
    </submittedName>
</protein>
<accession>A0A7I7XSW5</accession>
<evidence type="ECO:0000313" key="2">
    <source>
        <dbReference type="Proteomes" id="UP000466931"/>
    </source>
</evidence>
<dbReference type="Pfam" id="PF03551">
    <property type="entry name" value="PadR"/>
    <property type="match status" value="1"/>
</dbReference>
<reference evidence="1" key="1">
    <citation type="journal article" date="2019" name="Emerg. Microbes Infect.">
        <title>Comprehensive subspecies identification of 175 nontuberculous mycobacteria species based on 7547 genomic profiles.</title>
        <authorList>
            <person name="Matsumoto Y."/>
            <person name="Kinjo T."/>
            <person name="Motooka D."/>
            <person name="Nabeya D."/>
            <person name="Jung N."/>
            <person name="Uechi K."/>
            <person name="Horii T."/>
            <person name="Iida T."/>
            <person name="Fujita J."/>
            <person name="Nakamura S."/>
        </authorList>
    </citation>
    <scope>NUCLEOTIDE SEQUENCE [LARGE SCALE GENOMIC DNA]</scope>
    <source>
        <strain evidence="1">JCM 13671</strain>
    </source>
</reference>
<dbReference type="InterPro" id="IPR036388">
    <property type="entry name" value="WH-like_DNA-bd_sf"/>
</dbReference>
<evidence type="ECO:0000313" key="1">
    <source>
        <dbReference type="EMBL" id="BBZ32325.1"/>
    </source>
</evidence>